<dbReference type="InterPro" id="IPR007863">
    <property type="entry name" value="Peptidase_M16_C"/>
</dbReference>
<evidence type="ECO:0000256" key="8">
    <source>
        <dbReference type="ARBA" id="ARBA00022801"/>
    </source>
</evidence>
<comment type="similarity">
    <text evidence="3 14">Belongs to the peptidase M16 family.</text>
</comment>
<feature type="domain" description="Peptidase M16 middle/third" evidence="18">
    <location>
        <begin position="395"/>
        <end position="670"/>
    </location>
</feature>
<evidence type="ECO:0000256" key="11">
    <source>
        <dbReference type="ARBA" id="ARBA00029597"/>
    </source>
</evidence>
<evidence type="ECO:0000256" key="4">
    <source>
        <dbReference type="ARBA" id="ARBA00012449"/>
    </source>
</evidence>
<evidence type="ECO:0000256" key="12">
    <source>
        <dbReference type="ARBA" id="ARBA00031184"/>
    </source>
</evidence>
<dbReference type="PANTHER" id="PTHR43690:SF18">
    <property type="entry name" value="INSULIN-DEGRADING ENZYME-RELATED"/>
    <property type="match status" value="1"/>
</dbReference>
<dbReference type="PANTHER" id="PTHR43690">
    <property type="entry name" value="NARDILYSIN"/>
    <property type="match status" value="1"/>
</dbReference>
<keyword evidence="9" id="KW-0862">Zinc</keyword>
<name>A0ABS7ZU33_9GAMM</name>
<evidence type="ECO:0000256" key="6">
    <source>
        <dbReference type="ARBA" id="ARBA00022670"/>
    </source>
</evidence>
<dbReference type="InterPro" id="IPR032632">
    <property type="entry name" value="Peptidase_M16_M"/>
</dbReference>
<evidence type="ECO:0000256" key="15">
    <source>
        <dbReference type="SAM" id="Coils"/>
    </source>
</evidence>
<dbReference type="InterPro" id="IPR054734">
    <property type="entry name" value="PqqF-like_C_4"/>
</dbReference>
<keyword evidence="7" id="KW-0479">Metal-binding</keyword>
<dbReference type="SUPFAM" id="SSF63411">
    <property type="entry name" value="LuxS/MPP-like metallohydrolase"/>
    <property type="match status" value="4"/>
</dbReference>
<evidence type="ECO:0000256" key="1">
    <source>
        <dbReference type="ARBA" id="ARBA00001947"/>
    </source>
</evidence>
<keyword evidence="10" id="KW-0482">Metalloprotease</keyword>
<dbReference type="InterPro" id="IPR011249">
    <property type="entry name" value="Metalloenz_LuxS/M16"/>
</dbReference>
<evidence type="ECO:0000256" key="7">
    <source>
        <dbReference type="ARBA" id="ARBA00022723"/>
    </source>
</evidence>
<evidence type="ECO:0000256" key="13">
    <source>
        <dbReference type="ARBA" id="ARBA00033450"/>
    </source>
</evidence>
<organism evidence="20 21">
    <name type="scientific">Thalassolituus marinus</name>
    <dbReference type="NCBI Taxonomy" id="671053"/>
    <lineage>
        <taxon>Bacteria</taxon>
        <taxon>Pseudomonadati</taxon>
        <taxon>Pseudomonadota</taxon>
        <taxon>Gammaproteobacteria</taxon>
        <taxon>Oceanospirillales</taxon>
        <taxon>Oceanospirillaceae</taxon>
        <taxon>Thalassolituus</taxon>
    </lineage>
</organism>
<feature type="coiled-coil region" evidence="15">
    <location>
        <begin position="609"/>
        <end position="643"/>
    </location>
</feature>
<accession>A0ABS7ZU33</accession>
<dbReference type="InterPro" id="IPR050626">
    <property type="entry name" value="Peptidase_M16"/>
</dbReference>
<keyword evidence="8" id="KW-0378">Hydrolase</keyword>
<dbReference type="InterPro" id="IPR011765">
    <property type="entry name" value="Pept_M16_N"/>
</dbReference>
<dbReference type="InterPro" id="IPR001431">
    <property type="entry name" value="Pept_M16_Zn_BS"/>
</dbReference>
<evidence type="ECO:0000256" key="5">
    <source>
        <dbReference type="ARBA" id="ARBA00017565"/>
    </source>
</evidence>
<keyword evidence="15" id="KW-0175">Coiled coil</keyword>
<evidence type="ECO:0000259" key="17">
    <source>
        <dbReference type="Pfam" id="PF05193"/>
    </source>
</evidence>
<dbReference type="Pfam" id="PF00675">
    <property type="entry name" value="Peptidase_M16"/>
    <property type="match status" value="1"/>
</dbReference>
<dbReference type="RefSeq" id="WP_225674676.1">
    <property type="nucleotide sequence ID" value="NZ_JAEDAH010000052.1"/>
</dbReference>
<comment type="caution">
    <text evidence="20">The sequence shown here is derived from an EMBL/GenBank/DDBJ whole genome shotgun (WGS) entry which is preliminary data.</text>
</comment>
<dbReference type="PROSITE" id="PS00143">
    <property type="entry name" value="INSULINASE"/>
    <property type="match status" value="1"/>
</dbReference>
<comment type="function">
    <text evidence="2">Endopeptidase that degrades small peptides of less than 7 kDa, such as glucagon and insulin.</text>
</comment>
<evidence type="ECO:0000256" key="2">
    <source>
        <dbReference type="ARBA" id="ARBA00002184"/>
    </source>
</evidence>
<evidence type="ECO:0000313" key="20">
    <source>
        <dbReference type="EMBL" id="MCA6064065.1"/>
    </source>
</evidence>
<dbReference type="Gene3D" id="3.30.830.10">
    <property type="entry name" value="Metalloenzyme, LuxS/M16 peptidase-like"/>
    <property type="match status" value="4"/>
</dbReference>
<feature type="domain" description="Coenzyme PQQ synthesis protein F-like C-terminal lobe" evidence="19">
    <location>
        <begin position="768"/>
        <end position="867"/>
    </location>
</feature>
<evidence type="ECO:0000256" key="10">
    <source>
        <dbReference type="ARBA" id="ARBA00023049"/>
    </source>
</evidence>
<feature type="domain" description="Peptidase M16 C-terminal" evidence="17">
    <location>
        <begin position="211"/>
        <end position="381"/>
    </location>
</feature>
<dbReference type="Proteomes" id="UP000714380">
    <property type="component" value="Unassembled WGS sequence"/>
</dbReference>
<gene>
    <name evidence="20" type="ORF">I9W95_10645</name>
</gene>
<evidence type="ECO:0000259" key="16">
    <source>
        <dbReference type="Pfam" id="PF00675"/>
    </source>
</evidence>
<evidence type="ECO:0000313" key="21">
    <source>
        <dbReference type="Proteomes" id="UP000714380"/>
    </source>
</evidence>
<evidence type="ECO:0000256" key="3">
    <source>
        <dbReference type="ARBA" id="ARBA00007261"/>
    </source>
</evidence>
<keyword evidence="21" id="KW-1185">Reference proteome</keyword>
<evidence type="ECO:0000259" key="18">
    <source>
        <dbReference type="Pfam" id="PF16187"/>
    </source>
</evidence>
<dbReference type="EC" id="3.4.24.55" evidence="4"/>
<comment type="cofactor">
    <cofactor evidence="1">
        <name>Zn(2+)</name>
        <dbReference type="ChEBI" id="CHEBI:29105"/>
    </cofactor>
</comment>
<dbReference type="Pfam" id="PF22456">
    <property type="entry name" value="PqqF-like_C_4"/>
    <property type="match status" value="1"/>
</dbReference>
<dbReference type="Pfam" id="PF16187">
    <property type="entry name" value="Peptidase_M16_M"/>
    <property type="match status" value="1"/>
</dbReference>
<feature type="domain" description="Peptidase M16 N-terminal" evidence="16">
    <location>
        <begin position="50"/>
        <end position="168"/>
    </location>
</feature>
<evidence type="ECO:0000256" key="9">
    <source>
        <dbReference type="ARBA" id="ARBA00022833"/>
    </source>
</evidence>
<dbReference type="EMBL" id="JAEDAH010000052">
    <property type="protein sequence ID" value="MCA6064065.1"/>
    <property type="molecule type" value="Genomic_DNA"/>
</dbReference>
<dbReference type="Pfam" id="PF05193">
    <property type="entry name" value="Peptidase_M16_C"/>
    <property type="match status" value="1"/>
</dbReference>
<evidence type="ECO:0000259" key="19">
    <source>
        <dbReference type="Pfam" id="PF22456"/>
    </source>
</evidence>
<reference evidence="20 21" key="1">
    <citation type="submission" date="2020-12" db="EMBL/GenBank/DDBJ databases">
        <title>Novel Thalassolituus-related marine hydrocarbonoclastic bacteria mediated algae-derived hydrocarbons mineralization in twilight zone of the northern South China Sea.</title>
        <authorList>
            <person name="Dong C."/>
        </authorList>
    </citation>
    <scope>NUCLEOTIDE SEQUENCE [LARGE SCALE GENOMIC DNA]</scope>
    <source>
        <strain evidence="20 21">IMCC1826</strain>
    </source>
</reference>
<sequence length="936" mass="105554">MLSPRYWTFLLIVLAAIAYSMIRFSHQAELITSPADTAAYRYLTLDNGMKVLLVSTPDSEKAAAAVTVDAGSGDDPKGREGLAHFLEHMLFLGTEPYPEPGEYQSYISRHGGSHNAFTAHAQTTYFFELDNKAFAGALDRFAPFFISPTFDEAYVDREKNAVHAEYSSKLKDDFRRIYSAEKQAMNPAHPFASFSTGNLDTLSDRDDSKIRDDLLTFYKEHYSADRMTAVLAGNYSLEQLETWATSHFSAVPVRQTTPRTQTPPLFGDGQLPLDMNIEPVKEIRRLQFTFPLPESQSVYQFKPVQLISSLIGHEGEGSLLALLKEKGWAEGLSAGRSMSTPYETALVVQVQLTKLGLLHTENITQALMQYIDLLKQQPLPTYLMTEQEQLSDLSFRFQEQSRLSDYVVRLSSNMLVYPAEDIIYGDYRWQPASQQTLKPYLDALNAGNMLRTLIAPQVTTDTTDPWYGTPIRIRPSDYNPANIETDGLSSLHLPAENPFVPTDFTLHSEPEQAAPSLLLDESSRRVWYYPEHEFEQPKARLIVQLQKASVQASARERVIARLYARTVNEALNTYSYPAYLAGLSYNLSASGRGLDLVLGGYQHKLPVLLERVLSEMTNLRQDSDALERYKASLRRNLENQLKNKPFERELAELKLWLYEPGFSPEQLLAEIDSVTSDDIRHFADSLKDSVAVQIYVHGNQSQKQALQLADIVQQAYPASASLLSLPEVLQAPAGQYQKNLTLDHQDKAIVLYVQGQDTSDKTRARYGLLGQILSAPYYQRIRTELQMGYVVFATPYPQQNVPALAFIVQSPESAPQEILDQSIRFFRDFEQQLADMSDEEFDSYRQGLITLLTEKPKNMNEKAARFWRDIEMGRNGFDTNAAIAAEVATVTPDQIRALYQAAILDMAKPWILMTQGGAVADWPSLDSVARDSQPRF</sequence>
<protein>
    <recommendedName>
        <fullName evidence="5">Protease 3</fullName>
        <ecNumber evidence="4">3.4.24.55</ecNumber>
    </recommendedName>
    <alternativeName>
        <fullName evidence="13">Pitrilysin</fullName>
    </alternativeName>
    <alternativeName>
        <fullName evidence="12">Protease III</fullName>
    </alternativeName>
    <alternativeName>
        <fullName evidence="11">Protease pi</fullName>
    </alternativeName>
</protein>
<keyword evidence="6" id="KW-0645">Protease</keyword>
<proteinExistence type="inferred from homology"/>
<evidence type="ECO:0000256" key="14">
    <source>
        <dbReference type="RuleBase" id="RU004447"/>
    </source>
</evidence>